<proteinExistence type="predicted"/>
<evidence type="ECO:0000313" key="1">
    <source>
        <dbReference type="EMBL" id="RNA12790.1"/>
    </source>
</evidence>
<protein>
    <submittedName>
        <fullName evidence="1">Uncharacterized protein</fullName>
    </submittedName>
</protein>
<name>A0A3M7QNB8_BRAPC</name>
<dbReference type="AlphaFoldDB" id="A0A3M7QNB8"/>
<dbReference type="EMBL" id="REGN01005613">
    <property type="protein sequence ID" value="RNA12790.1"/>
    <property type="molecule type" value="Genomic_DNA"/>
</dbReference>
<evidence type="ECO:0000313" key="2">
    <source>
        <dbReference type="Proteomes" id="UP000276133"/>
    </source>
</evidence>
<sequence>MSSMLEYNGFLFFRISLKFDEIQHEIDFYFFGYILLKSAINSTRYSNRYSKWFILILSQDILYQDDYFQKFHRFLKISNLKNFNSSSLIRCNYLILASKFGSVNSDIFSHVFAIELS</sequence>
<accession>A0A3M7QNB8</accession>
<gene>
    <name evidence="1" type="ORF">BpHYR1_033194</name>
</gene>
<dbReference type="Proteomes" id="UP000276133">
    <property type="component" value="Unassembled WGS sequence"/>
</dbReference>
<organism evidence="1 2">
    <name type="scientific">Brachionus plicatilis</name>
    <name type="common">Marine rotifer</name>
    <name type="synonym">Brachionus muelleri</name>
    <dbReference type="NCBI Taxonomy" id="10195"/>
    <lineage>
        <taxon>Eukaryota</taxon>
        <taxon>Metazoa</taxon>
        <taxon>Spiralia</taxon>
        <taxon>Gnathifera</taxon>
        <taxon>Rotifera</taxon>
        <taxon>Eurotatoria</taxon>
        <taxon>Monogononta</taxon>
        <taxon>Pseudotrocha</taxon>
        <taxon>Ploima</taxon>
        <taxon>Brachionidae</taxon>
        <taxon>Brachionus</taxon>
    </lineage>
</organism>
<reference evidence="1 2" key="1">
    <citation type="journal article" date="2018" name="Sci. Rep.">
        <title>Genomic signatures of local adaptation to the degree of environmental predictability in rotifers.</title>
        <authorList>
            <person name="Franch-Gras L."/>
            <person name="Hahn C."/>
            <person name="Garcia-Roger E.M."/>
            <person name="Carmona M.J."/>
            <person name="Serra M."/>
            <person name="Gomez A."/>
        </authorList>
    </citation>
    <scope>NUCLEOTIDE SEQUENCE [LARGE SCALE GENOMIC DNA]</scope>
    <source>
        <strain evidence="1">HYR1</strain>
    </source>
</reference>
<comment type="caution">
    <text evidence="1">The sequence shown here is derived from an EMBL/GenBank/DDBJ whole genome shotgun (WGS) entry which is preliminary data.</text>
</comment>
<keyword evidence="2" id="KW-1185">Reference proteome</keyword>